<keyword evidence="4" id="KW-1185">Reference proteome</keyword>
<accession>C4QZK4</accession>
<organism evidence="3 4">
    <name type="scientific">Komagataella phaffii (strain GS115 / ATCC 20864)</name>
    <name type="common">Yeast</name>
    <name type="synonym">Pichia pastoris</name>
    <dbReference type="NCBI Taxonomy" id="644223"/>
    <lineage>
        <taxon>Eukaryota</taxon>
        <taxon>Fungi</taxon>
        <taxon>Dikarya</taxon>
        <taxon>Ascomycota</taxon>
        <taxon>Saccharomycotina</taxon>
        <taxon>Pichiomycetes</taxon>
        <taxon>Pichiales</taxon>
        <taxon>Pichiaceae</taxon>
        <taxon>Komagataella</taxon>
    </lineage>
</organism>
<evidence type="ECO:0000313" key="4">
    <source>
        <dbReference type="Proteomes" id="UP000000314"/>
    </source>
</evidence>
<dbReference type="Gene3D" id="3.60.20.30">
    <property type="entry name" value="(Glycosyl)asparaginase"/>
    <property type="match status" value="1"/>
</dbReference>
<dbReference type="OrthoDB" id="77601at2759"/>
<dbReference type="eggNOG" id="KOG1592">
    <property type="taxonomic scope" value="Eukaryota"/>
</dbReference>
<feature type="active site" description="Nucleophile" evidence="1">
    <location>
        <position position="160"/>
    </location>
</feature>
<name>C4QZK4_KOMPG</name>
<dbReference type="PANTHER" id="PTHR10188:SF8">
    <property type="entry name" value="THREONINE ASPARTASE 1"/>
    <property type="match status" value="1"/>
</dbReference>
<gene>
    <name evidence="3" type="ordered locus">PAS_chr2-1_0077</name>
</gene>
<reference evidence="3 4" key="1">
    <citation type="journal article" date="2009" name="Nat. Biotechnol.">
        <title>Genome sequence of the recombinant protein production host Pichia pastoris.</title>
        <authorList>
            <person name="De Schutter K."/>
            <person name="Lin Y.C."/>
            <person name="Tiels P."/>
            <person name="Van Hecke A."/>
            <person name="Glinka S."/>
            <person name="Weber-Lehmann J."/>
            <person name="Rouze P."/>
            <person name="Van de Peer Y."/>
            <person name="Callewaert N."/>
        </authorList>
    </citation>
    <scope>NUCLEOTIDE SEQUENCE [LARGE SCALE GENOMIC DNA]</scope>
    <source>
        <strain evidence="4">GS115 / ATCC 20864</strain>
    </source>
</reference>
<protein>
    <submittedName>
        <fullName evidence="3">Uncharacterized protein</fullName>
    </submittedName>
</protein>
<evidence type="ECO:0000313" key="3">
    <source>
        <dbReference type="EMBL" id="CAY68678.1"/>
    </source>
</evidence>
<dbReference type="RefSeq" id="XP_002490958.1">
    <property type="nucleotide sequence ID" value="XM_002490913.1"/>
</dbReference>
<dbReference type="InterPro" id="IPR029055">
    <property type="entry name" value="Ntn_hydrolases_N"/>
</dbReference>
<dbReference type="InterPro" id="IPR000246">
    <property type="entry name" value="Peptidase_T2"/>
</dbReference>
<dbReference type="HOGENOM" id="CLU_021603_5_1_1"/>
<dbReference type="GO" id="GO:0051604">
    <property type="term" value="P:protein maturation"/>
    <property type="evidence" value="ECO:0007669"/>
    <property type="project" value="TreeGrafter"/>
</dbReference>
<proteinExistence type="predicted"/>
<dbReference type="SMR" id="C4QZK4"/>
<evidence type="ECO:0000256" key="1">
    <source>
        <dbReference type="PIRSR" id="PIRSR600246-1"/>
    </source>
</evidence>
<dbReference type="OMA" id="WEIANNI"/>
<dbReference type="GO" id="GO:0005737">
    <property type="term" value="C:cytoplasm"/>
    <property type="evidence" value="ECO:0007669"/>
    <property type="project" value="TreeGrafter"/>
</dbReference>
<dbReference type="KEGG" id="ppa:PAS_chr2-1_0077"/>
<dbReference type="AlphaFoldDB" id="C4QZK4"/>
<dbReference type="SUPFAM" id="SSF56235">
    <property type="entry name" value="N-terminal nucleophile aminohydrolases (Ntn hydrolases)"/>
    <property type="match status" value="1"/>
</dbReference>
<dbReference type="InParanoid" id="C4QZK4"/>
<feature type="site" description="Cleavage; by autolysis" evidence="2">
    <location>
        <begin position="159"/>
        <end position="160"/>
    </location>
</feature>
<sequence length="324" mass="35815">MDFALIHLGAGKHNEKNKDHYRNLCFRALKRKKTKTKAGSPNPYNYVKERQSFEELLSVLDSIANVLESSPLTNTGRGASVNCEGNILCDASIILQESKILHSSCCEITSPFPISVIIDNFKEQLNPRHDHILSPLATVYHKSSCRPSLITPSNQDISDTIGISLLNNSISLTASSSGGNLFKPVGRIGPAGIIGSAIYSDFNDCYRVSIMCTGSGEDIISMDLARSVCNYLLANMTEDAFASELMSNHIEKCASKYYLRSEYGLYVGVVGWILDAHSRDLRVIYAHSTESLVFAYFDSHLKFYYSTNNKVGKLLHGEFKCSSP</sequence>
<dbReference type="Pfam" id="PF01112">
    <property type="entry name" value="Asparaginase_2"/>
    <property type="match status" value="1"/>
</dbReference>
<evidence type="ECO:0000256" key="2">
    <source>
        <dbReference type="PIRSR" id="PIRSR600246-3"/>
    </source>
</evidence>
<dbReference type="EMBL" id="FN392320">
    <property type="protein sequence ID" value="CAY68678.1"/>
    <property type="molecule type" value="Genomic_DNA"/>
</dbReference>
<dbReference type="Proteomes" id="UP000000314">
    <property type="component" value="Chromosome 2"/>
</dbReference>
<dbReference type="GO" id="GO:0004298">
    <property type="term" value="F:threonine-type endopeptidase activity"/>
    <property type="evidence" value="ECO:0007669"/>
    <property type="project" value="TreeGrafter"/>
</dbReference>
<dbReference type="STRING" id="644223.C4QZK4"/>
<dbReference type="PANTHER" id="PTHR10188">
    <property type="entry name" value="L-ASPARAGINASE"/>
    <property type="match status" value="1"/>
</dbReference>
<dbReference type="GeneID" id="8198473"/>